<dbReference type="AlphaFoldDB" id="A0A1X7D532"/>
<keyword evidence="7" id="KW-1185">Reference proteome</keyword>
<dbReference type="InterPro" id="IPR029063">
    <property type="entry name" value="SAM-dependent_MTases_sf"/>
</dbReference>
<evidence type="ECO:0000259" key="5">
    <source>
        <dbReference type="Pfam" id="PF13649"/>
    </source>
</evidence>
<dbReference type="SUPFAM" id="SSF53335">
    <property type="entry name" value="S-adenosyl-L-methionine-dependent methyltransferases"/>
    <property type="match status" value="1"/>
</dbReference>
<evidence type="ECO:0000256" key="3">
    <source>
        <dbReference type="ARBA" id="ARBA00022691"/>
    </source>
</evidence>
<evidence type="ECO:0000256" key="4">
    <source>
        <dbReference type="SAM" id="MobiDB-lite"/>
    </source>
</evidence>
<dbReference type="CDD" id="cd02440">
    <property type="entry name" value="AdoMet_MTases"/>
    <property type="match status" value="1"/>
</dbReference>
<organism evidence="6 7">
    <name type="scientific">Kocuria marina subsp. indica</name>
    <dbReference type="NCBI Taxonomy" id="1049583"/>
    <lineage>
        <taxon>Bacteria</taxon>
        <taxon>Bacillati</taxon>
        <taxon>Actinomycetota</taxon>
        <taxon>Actinomycetes</taxon>
        <taxon>Micrococcales</taxon>
        <taxon>Micrococcaceae</taxon>
        <taxon>Kocuria</taxon>
    </lineage>
</organism>
<evidence type="ECO:0000313" key="7">
    <source>
        <dbReference type="Proteomes" id="UP000192929"/>
    </source>
</evidence>
<proteinExistence type="predicted"/>
<name>A0A1X7D532_9MICC</name>
<dbReference type="RefSeq" id="WP_085106873.1">
    <property type="nucleotide sequence ID" value="NZ_FXAC01000008.1"/>
</dbReference>
<dbReference type="GO" id="GO:0032259">
    <property type="term" value="P:methylation"/>
    <property type="evidence" value="ECO:0007669"/>
    <property type="project" value="UniProtKB-KW"/>
</dbReference>
<evidence type="ECO:0000313" key="6">
    <source>
        <dbReference type="EMBL" id="SMF08526.1"/>
    </source>
</evidence>
<protein>
    <submittedName>
        <fullName evidence="6">Methyltransferase domain-containing protein</fullName>
    </submittedName>
</protein>
<dbReference type="Pfam" id="PF13649">
    <property type="entry name" value="Methyltransf_25"/>
    <property type="match status" value="1"/>
</dbReference>
<feature type="domain" description="Methyltransferase" evidence="5">
    <location>
        <begin position="48"/>
        <end position="137"/>
    </location>
</feature>
<accession>A0A1X7D532</accession>
<reference evidence="7" key="1">
    <citation type="submission" date="2017-04" db="EMBL/GenBank/DDBJ databases">
        <authorList>
            <person name="Varghese N."/>
            <person name="Submissions S."/>
        </authorList>
    </citation>
    <scope>NUCLEOTIDE SEQUENCE [LARGE SCALE GENOMIC DNA]</scope>
    <source>
        <strain evidence="7">NIO-1021</strain>
    </source>
</reference>
<keyword evidence="2 6" id="KW-0808">Transferase</keyword>
<dbReference type="InterPro" id="IPR041698">
    <property type="entry name" value="Methyltransf_25"/>
</dbReference>
<dbReference type="PANTHER" id="PTHR43464:SF19">
    <property type="entry name" value="UBIQUINONE BIOSYNTHESIS O-METHYLTRANSFERASE, MITOCHONDRIAL"/>
    <property type="match status" value="1"/>
</dbReference>
<keyword evidence="3" id="KW-0949">S-adenosyl-L-methionine</keyword>
<evidence type="ECO:0000256" key="2">
    <source>
        <dbReference type="ARBA" id="ARBA00022679"/>
    </source>
</evidence>
<dbReference type="GO" id="GO:0008168">
    <property type="term" value="F:methyltransferase activity"/>
    <property type="evidence" value="ECO:0007669"/>
    <property type="project" value="UniProtKB-KW"/>
</dbReference>
<gene>
    <name evidence="6" type="ORF">SAMN06296028_10879</name>
</gene>
<dbReference type="Gene3D" id="3.40.50.150">
    <property type="entry name" value="Vaccinia Virus protein VP39"/>
    <property type="match status" value="1"/>
</dbReference>
<feature type="region of interest" description="Disordered" evidence="4">
    <location>
        <begin position="185"/>
        <end position="205"/>
    </location>
</feature>
<dbReference type="Proteomes" id="UP000192929">
    <property type="component" value="Unassembled WGS sequence"/>
</dbReference>
<keyword evidence="1 6" id="KW-0489">Methyltransferase</keyword>
<dbReference type="EMBL" id="FXAC01000008">
    <property type="protein sequence ID" value="SMF08526.1"/>
    <property type="molecule type" value="Genomic_DNA"/>
</dbReference>
<dbReference type="PANTHER" id="PTHR43464">
    <property type="entry name" value="METHYLTRANSFERASE"/>
    <property type="match status" value="1"/>
</dbReference>
<feature type="compositionally biased region" description="Basic and acidic residues" evidence="4">
    <location>
        <begin position="185"/>
        <end position="199"/>
    </location>
</feature>
<evidence type="ECO:0000256" key="1">
    <source>
        <dbReference type="ARBA" id="ARBA00022603"/>
    </source>
</evidence>
<sequence>MTHEHAPHRTPETAAGWDERYGATHIWSGEPNGALMALTSDLAPGTALDVGCGEGADAVWLARRGWTVTGLDVSRVAVDRARAAAEAAGVEITWLIEGFGERPLGPFDLVSAQYPAVPKRGDDAAVRAFADAVTPGGRLVFVHHELDETSHGFDPADYVMPEDVVTYLTGQGWQIETNEIRERHLERGAGSGHSRDRMVVARRGA</sequence>